<keyword evidence="1" id="KW-0805">Transcription regulation</keyword>
<dbReference type="PANTHER" id="PTHR30204">
    <property type="entry name" value="REDOX-CYCLING DRUG-SENSING TRANSCRIPTIONAL ACTIVATOR SOXR"/>
    <property type="match status" value="1"/>
</dbReference>
<dbReference type="Proteomes" id="UP000199205">
    <property type="component" value="Unassembled WGS sequence"/>
</dbReference>
<dbReference type="Gene3D" id="1.10.1660.10">
    <property type="match status" value="1"/>
</dbReference>
<evidence type="ECO:0000256" key="3">
    <source>
        <dbReference type="ARBA" id="ARBA00023163"/>
    </source>
</evidence>
<keyword evidence="3" id="KW-0804">Transcription</keyword>
<gene>
    <name evidence="5" type="ORF">GA0061101_10984</name>
</gene>
<protein>
    <submittedName>
        <fullName evidence="5">Transcriptional regulator, MerR family</fullName>
    </submittedName>
</protein>
<proteinExistence type="predicted"/>
<evidence type="ECO:0000313" key="6">
    <source>
        <dbReference type="Proteomes" id="UP000199205"/>
    </source>
</evidence>
<sequence>MRIGDVAQRSGLSTSRIRFYERRGLIPLAVRGENGYRNYSSDVLETLNFIYQAQDLGFTLDEIGAALSQRSGGTPNEKEVLSALREKLAALDQHIDEVVRRKQRIVALIEKYKTRS</sequence>
<keyword evidence="2" id="KW-0238">DNA-binding</keyword>
<evidence type="ECO:0000259" key="4">
    <source>
        <dbReference type="PROSITE" id="PS50937"/>
    </source>
</evidence>
<accession>A0A1C3W9F7</accession>
<dbReference type="GO" id="GO:0003677">
    <property type="term" value="F:DNA binding"/>
    <property type="evidence" value="ECO:0007669"/>
    <property type="project" value="UniProtKB-KW"/>
</dbReference>
<dbReference type="InterPro" id="IPR000551">
    <property type="entry name" value="MerR-type_HTH_dom"/>
</dbReference>
<evidence type="ECO:0000256" key="2">
    <source>
        <dbReference type="ARBA" id="ARBA00023125"/>
    </source>
</evidence>
<dbReference type="PROSITE" id="PS50937">
    <property type="entry name" value="HTH_MERR_2"/>
    <property type="match status" value="1"/>
</dbReference>
<dbReference type="PANTHER" id="PTHR30204:SF94">
    <property type="entry name" value="HEAVY METAL-DEPENDENT TRANSCRIPTIONAL REGULATOR HI_0293-RELATED"/>
    <property type="match status" value="1"/>
</dbReference>
<dbReference type="SMART" id="SM00422">
    <property type="entry name" value="HTH_MERR"/>
    <property type="match status" value="1"/>
</dbReference>
<evidence type="ECO:0000256" key="1">
    <source>
        <dbReference type="ARBA" id="ARBA00023015"/>
    </source>
</evidence>
<dbReference type="InterPro" id="IPR009061">
    <property type="entry name" value="DNA-bd_dom_put_sf"/>
</dbReference>
<dbReference type="GO" id="GO:0003700">
    <property type="term" value="F:DNA-binding transcription factor activity"/>
    <property type="evidence" value="ECO:0007669"/>
    <property type="project" value="InterPro"/>
</dbReference>
<organism evidence="5 6">
    <name type="scientific">Rhizobium lusitanum</name>
    <dbReference type="NCBI Taxonomy" id="293958"/>
    <lineage>
        <taxon>Bacteria</taxon>
        <taxon>Pseudomonadati</taxon>
        <taxon>Pseudomonadota</taxon>
        <taxon>Alphaproteobacteria</taxon>
        <taxon>Hyphomicrobiales</taxon>
        <taxon>Rhizobiaceae</taxon>
        <taxon>Rhizobium/Agrobacterium group</taxon>
        <taxon>Rhizobium</taxon>
    </lineage>
</organism>
<dbReference type="AlphaFoldDB" id="A0A1C3W9F7"/>
<dbReference type="Pfam" id="PF13411">
    <property type="entry name" value="MerR_1"/>
    <property type="match status" value="1"/>
</dbReference>
<evidence type="ECO:0000313" key="5">
    <source>
        <dbReference type="EMBL" id="SCB36536.1"/>
    </source>
</evidence>
<dbReference type="PROSITE" id="PS00552">
    <property type="entry name" value="HTH_MERR_1"/>
    <property type="match status" value="1"/>
</dbReference>
<name>A0A1C3W9F7_9HYPH</name>
<reference evidence="5 6" key="1">
    <citation type="submission" date="2016-08" db="EMBL/GenBank/DDBJ databases">
        <authorList>
            <person name="Seilhamer J.J."/>
        </authorList>
    </citation>
    <scope>NUCLEOTIDE SEQUENCE [LARGE SCALE GENOMIC DNA]</scope>
    <source>
        <strain evidence="5 6">P1-7</strain>
    </source>
</reference>
<dbReference type="PRINTS" id="PR00040">
    <property type="entry name" value="HTHMERR"/>
</dbReference>
<dbReference type="OrthoDB" id="9802944at2"/>
<dbReference type="SUPFAM" id="SSF46955">
    <property type="entry name" value="Putative DNA-binding domain"/>
    <property type="match status" value="1"/>
</dbReference>
<dbReference type="RefSeq" id="WP_037198173.1">
    <property type="nucleotide sequence ID" value="NZ_FMAF01000009.1"/>
</dbReference>
<feature type="domain" description="HTH merR-type" evidence="4">
    <location>
        <begin position="1"/>
        <end position="69"/>
    </location>
</feature>
<dbReference type="InterPro" id="IPR047057">
    <property type="entry name" value="MerR_fam"/>
</dbReference>
<dbReference type="EMBL" id="FMAF01000009">
    <property type="protein sequence ID" value="SCB36536.1"/>
    <property type="molecule type" value="Genomic_DNA"/>
</dbReference>